<dbReference type="EMBL" id="MU151162">
    <property type="protein sequence ID" value="KAF9448403.1"/>
    <property type="molecule type" value="Genomic_DNA"/>
</dbReference>
<dbReference type="Proteomes" id="UP000807342">
    <property type="component" value="Unassembled WGS sequence"/>
</dbReference>
<evidence type="ECO:0000313" key="2">
    <source>
        <dbReference type="EMBL" id="KAF9448403.1"/>
    </source>
</evidence>
<accession>A0A9P6C4M8</accession>
<sequence length="146" mass="16521">MSSQTVLATPCLSLPVQIPINKFVTPLNHTDPLVIQKKKNPKETQNSSRQSMFSLEDSDKENQPLSHLDYPITQDEPDLPPTHPMKIPTMTTMKIPSLMLEVDGQIKEEVKMEFDLKEGSNDINPNWIQSWLKGISAIQEREDVPG</sequence>
<evidence type="ECO:0000313" key="3">
    <source>
        <dbReference type="Proteomes" id="UP000807342"/>
    </source>
</evidence>
<proteinExistence type="predicted"/>
<feature type="region of interest" description="Disordered" evidence="1">
    <location>
        <begin position="34"/>
        <end position="89"/>
    </location>
</feature>
<organism evidence="2 3">
    <name type="scientific">Macrolepiota fuliginosa MF-IS2</name>
    <dbReference type="NCBI Taxonomy" id="1400762"/>
    <lineage>
        <taxon>Eukaryota</taxon>
        <taxon>Fungi</taxon>
        <taxon>Dikarya</taxon>
        <taxon>Basidiomycota</taxon>
        <taxon>Agaricomycotina</taxon>
        <taxon>Agaricomycetes</taxon>
        <taxon>Agaricomycetidae</taxon>
        <taxon>Agaricales</taxon>
        <taxon>Agaricineae</taxon>
        <taxon>Agaricaceae</taxon>
        <taxon>Macrolepiota</taxon>
    </lineage>
</organism>
<keyword evidence="3" id="KW-1185">Reference proteome</keyword>
<evidence type="ECO:0000256" key="1">
    <source>
        <dbReference type="SAM" id="MobiDB-lite"/>
    </source>
</evidence>
<dbReference type="AlphaFoldDB" id="A0A9P6C4M8"/>
<feature type="compositionally biased region" description="Polar residues" evidence="1">
    <location>
        <begin position="43"/>
        <end position="53"/>
    </location>
</feature>
<name>A0A9P6C4M8_9AGAR</name>
<protein>
    <submittedName>
        <fullName evidence="2">Uncharacterized protein</fullName>
    </submittedName>
</protein>
<gene>
    <name evidence="2" type="ORF">P691DRAFT_759923</name>
</gene>
<reference evidence="2" key="1">
    <citation type="submission" date="2020-11" db="EMBL/GenBank/DDBJ databases">
        <authorList>
            <consortium name="DOE Joint Genome Institute"/>
            <person name="Ahrendt S."/>
            <person name="Riley R."/>
            <person name="Andreopoulos W."/>
            <person name="Labutti K."/>
            <person name="Pangilinan J."/>
            <person name="Ruiz-Duenas F.J."/>
            <person name="Barrasa J.M."/>
            <person name="Sanchez-Garcia M."/>
            <person name="Camarero S."/>
            <person name="Miyauchi S."/>
            <person name="Serrano A."/>
            <person name="Linde D."/>
            <person name="Babiker R."/>
            <person name="Drula E."/>
            <person name="Ayuso-Fernandez I."/>
            <person name="Pacheco R."/>
            <person name="Padilla G."/>
            <person name="Ferreira P."/>
            <person name="Barriuso J."/>
            <person name="Kellner H."/>
            <person name="Castanera R."/>
            <person name="Alfaro M."/>
            <person name="Ramirez L."/>
            <person name="Pisabarro A.G."/>
            <person name="Kuo A."/>
            <person name="Tritt A."/>
            <person name="Lipzen A."/>
            <person name="He G."/>
            <person name="Yan M."/>
            <person name="Ng V."/>
            <person name="Cullen D."/>
            <person name="Martin F."/>
            <person name="Rosso M.-N."/>
            <person name="Henrissat B."/>
            <person name="Hibbett D."/>
            <person name="Martinez A.T."/>
            <person name="Grigoriev I.V."/>
        </authorList>
    </citation>
    <scope>NUCLEOTIDE SEQUENCE</scope>
    <source>
        <strain evidence="2">MF-IS2</strain>
    </source>
</reference>
<comment type="caution">
    <text evidence="2">The sequence shown here is derived from an EMBL/GenBank/DDBJ whole genome shotgun (WGS) entry which is preliminary data.</text>
</comment>